<feature type="transmembrane region" description="Helical" evidence="9">
    <location>
        <begin position="90"/>
        <end position="108"/>
    </location>
</feature>
<dbReference type="EMBL" id="PVLQ01000001">
    <property type="protein sequence ID" value="PRD67192.1"/>
    <property type="molecule type" value="Genomic_DNA"/>
</dbReference>
<keyword evidence="13" id="KW-1185">Reference proteome</keyword>
<comment type="subcellular location">
    <subcellularLocation>
        <location evidence="9">Cell membrane</location>
        <topology evidence="9">Multi-pass membrane protein</topology>
    </subcellularLocation>
</comment>
<keyword evidence="4 9" id="KW-0812">Transmembrane</keyword>
<dbReference type="GO" id="GO:0006508">
    <property type="term" value="P:proteolysis"/>
    <property type="evidence" value="ECO:0007669"/>
    <property type="project" value="UniProtKB-KW"/>
</dbReference>
<dbReference type="UniPathway" id="UPA00665"/>
<dbReference type="GO" id="GO:0004190">
    <property type="term" value="F:aspartic-type endopeptidase activity"/>
    <property type="evidence" value="ECO:0007669"/>
    <property type="project" value="UniProtKB-UniRule"/>
</dbReference>
<dbReference type="PANTHER" id="PTHR33695:SF1">
    <property type="entry name" value="LIPOPROTEIN SIGNAL PEPTIDASE"/>
    <property type="match status" value="1"/>
</dbReference>
<dbReference type="GO" id="GO:0005886">
    <property type="term" value="C:plasma membrane"/>
    <property type="evidence" value="ECO:0007669"/>
    <property type="project" value="UniProtKB-SubCell"/>
</dbReference>
<evidence type="ECO:0000256" key="7">
    <source>
        <dbReference type="ARBA" id="ARBA00022989"/>
    </source>
</evidence>
<evidence type="ECO:0000256" key="2">
    <source>
        <dbReference type="ARBA" id="ARBA00022475"/>
    </source>
</evidence>
<dbReference type="OrthoDB" id="9810259at2"/>
<dbReference type="InterPro" id="IPR001872">
    <property type="entry name" value="Peptidase_A8"/>
</dbReference>
<feature type="transmembrane region" description="Helical" evidence="9">
    <location>
        <begin position="21"/>
        <end position="42"/>
    </location>
</feature>
<comment type="pathway">
    <text evidence="9">Protein modification; lipoprotein biosynthesis (signal peptide cleavage).</text>
</comment>
<keyword evidence="3 9" id="KW-0645">Protease</keyword>
<sequence length="191" mass="20806">MARRPNAATGRTSKALPLPPVKGAAGPGLLFWLALALLILVADQLSKWLILASYVQHESTVVTSFFNLVRVHNPGAAFSFLADAGGWQRWFFTALGLCAAGFIVWLLRAHAGQRLFSFALSCVLGGALGNVIDRMLHGYVVDMLDFHWRWLEPVFPAGHFPAFNLADVAISVGAAGLILDELLRVRRSRQG</sequence>
<evidence type="ECO:0000313" key="12">
    <source>
        <dbReference type="EMBL" id="PRD67192.1"/>
    </source>
</evidence>
<keyword evidence="7 9" id="KW-1133">Transmembrane helix</keyword>
<evidence type="ECO:0000256" key="9">
    <source>
        <dbReference type="HAMAP-Rule" id="MF_00161"/>
    </source>
</evidence>
<feature type="transmembrane region" description="Helical" evidence="9">
    <location>
        <begin position="115"/>
        <end position="140"/>
    </location>
</feature>
<feature type="active site" evidence="9">
    <location>
        <position position="142"/>
    </location>
</feature>
<gene>
    <name evidence="9" type="primary">lspA</name>
    <name evidence="12" type="ORF">C6P64_00040</name>
</gene>
<evidence type="ECO:0000256" key="11">
    <source>
        <dbReference type="RuleBase" id="RU004181"/>
    </source>
</evidence>
<evidence type="ECO:0000313" key="13">
    <source>
        <dbReference type="Proteomes" id="UP000238589"/>
    </source>
</evidence>
<feature type="transmembrane region" description="Helical" evidence="9">
    <location>
        <begin position="160"/>
        <end position="179"/>
    </location>
</feature>
<comment type="function">
    <text evidence="9 10">This protein specifically catalyzes the removal of signal peptides from prolipoproteins.</text>
</comment>
<keyword evidence="8 9" id="KW-0472">Membrane</keyword>
<keyword evidence="6 9" id="KW-0378">Hydrolase</keyword>
<comment type="caution">
    <text evidence="12">The sequence shown here is derived from an EMBL/GenBank/DDBJ whole genome shotgun (WGS) entry which is preliminary data.</text>
</comment>
<protein>
    <recommendedName>
        <fullName evidence="9">Lipoprotein signal peptidase</fullName>
        <ecNumber evidence="9">3.4.23.36</ecNumber>
    </recommendedName>
    <alternativeName>
        <fullName evidence="9">Prolipoprotein signal peptidase</fullName>
    </alternativeName>
    <alternativeName>
        <fullName evidence="9">Signal peptidase II</fullName>
        <shortName evidence="9">SPase II</shortName>
    </alternativeName>
</protein>
<keyword evidence="2 9" id="KW-1003">Cell membrane</keyword>
<dbReference type="PRINTS" id="PR00781">
    <property type="entry name" value="LIPOSIGPTASE"/>
</dbReference>
<evidence type="ECO:0000256" key="3">
    <source>
        <dbReference type="ARBA" id="ARBA00022670"/>
    </source>
</evidence>
<dbReference type="AlphaFoldDB" id="A0A2S9K9X0"/>
<evidence type="ECO:0000256" key="5">
    <source>
        <dbReference type="ARBA" id="ARBA00022750"/>
    </source>
</evidence>
<organism evidence="12 13">
    <name type="scientific">Malikia granosa</name>
    <dbReference type="NCBI Taxonomy" id="263067"/>
    <lineage>
        <taxon>Bacteria</taxon>
        <taxon>Pseudomonadati</taxon>
        <taxon>Pseudomonadota</taxon>
        <taxon>Betaproteobacteria</taxon>
        <taxon>Burkholderiales</taxon>
        <taxon>Comamonadaceae</taxon>
        <taxon>Malikia</taxon>
    </lineage>
</organism>
<evidence type="ECO:0000256" key="4">
    <source>
        <dbReference type="ARBA" id="ARBA00022692"/>
    </source>
</evidence>
<dbReference type="RefSeq" id="WP_105746556.1">
    <property type="nucleotide sequence ID" value="NZ_PVLQ01000001.1"/>
</dbReference>
<dbReference type="PROSITE" id="PS00855">
    <property type="entry name" value="SPASE_II"/>
    <property type="match status" value="1"/>
</dbReference>
<proteinExistence type="inferred from homology"/>
<evidence type="ECO:0000256" key="10">
    <source>
        <dbReference type="RuleBase" id="RU000594"/>
    </source>
</evidence>
<feature type="active site" evidence="9">
    <location>
        <position position="167"/>
    </location>
</feature>
<dbReference type="HAMAP" id="MF_00161">
    <property type="entry name" value="LspA"/>
    <property type="match status" value="1"/>
</dbReference>
<keyword evidence="5 9" id="KW-0064">Aspartyl protease</keyword>
<comment type="similarity">
    <text evidence="1 9 11">Belongs to the peptidase A8 family.</text>
</comment>
<comment type="catalytic activity">
    <reaction evidence="9 10">
        <text>Release of signal peptides from bacterial membrane prolipoproteins. Hydrolyzes -Xaa-Yaa-Zaa-|-(S,diacylglyceryl)Cys-, in which Xaa is hydrophobic (preferably Leu), and Yaa (Ala or Ser) and Zaa (Gly or Ala) have small, neutral side chains.</text>
        <dbReference type="EC" id="3.4.23.36"/>
    </reaction>
</comment>
<dbReference type="Pfam" id="PF01252">
    <property type="entry name" value="Peptidase_A8"/>
    <property type="match status" value="1"/>
</dbReference>
<evidence type="ECO:0000256" key="6">
    <source>
        <dbReference type="ARBA" id="ARBA00022801"/>
    </source>
</evidence>
<dbReference type="Proteomes" id="UP000238589">
    <property type="component" value="Unassembled WGS sequence"/>
</dbReference>
<name>A0A2S9K9X0_9BURK</name>
<reference evidence="12 13" key="1">
    <citation type="submission" date="2018-03" db="EMBL/GenBank/DDBJ databases">
        <title>Comparative genomics illustrates the genes involved in a hyperalkaliphilic mechanisms of Serpentinomonas isolated from highly-alkaline calcium-rich serpentinized springs.</title>
        <authorList>
            <person name="Suzuki S."/>
            <person name="Ishii S."/>
            <person name="Walworth N."/>
            <person name="Bird L."/>
            <person name="Kuenen J.G."/>
            <person name="Nealson K.H."/>
        </authorList>
    </citation>
    <scope>NUCLEOTIDE SEQUENCE [LARGE SCALE GENOMIC DNA]</scope>
    <source>
        <strain evidence="12 13">P1</strain>
    </source>
</reference>
<dbReference type="EC" id="3.4.23.36" evidence="9"/>
<accession>A0A2S9K9X0</accession>
<evidence type="ECO:0000256" key="1">
    <source>
        <dbReference type="ARBA" id="ARBA00006139"/>
    </source>
</evidence>
<dbReference type="NCBIfam" id="TIGR00077">
    <property type="entry name" value="lspA"/>
    <property type="match status" value="1"/>
</dbReference>
<evidence type="ECO:0000256" key="8">
    <source>
        <dbReference type="ARBA" id="ARBA00023136"/>
    </source>
</evidence>
<dbReference type="PANTHER" id="PTHR33695">
    <property type="entry name" value="LIPOPROTEIN SIGNAL PEPTIDASE"/>
    <property type="match status" value="1"/>
</dbReference>